<dbReference type="AlphaFoldDB" id="A0A937F6E6"/>
<dbReference type="Pfam" id="PF07944">
    <property type="entry name" value="Beta-AFase-like_GH127_cat"/>
    <property type="match status" value="1"/>
</dbReference>
<dbReference type="EMBL" id="JAESIY010000003">
    <property type="protein sequence ID" value="MBL3655852.1"/>
    <property type="molecule type" value="Genomic_DNA"/>
</dbReference>
<dbReference type="Pfam" id="PF16375">
    <property type="entry name" value="DUF4986"/>
    <property type="match status" value="1"/>
</dbReference>
<dbReference type="GO" id="GO:0016787">
    <property type="term" value="F:hydrolase activity"/>
    <property type="evidence" value="ECO:0007669"/>
    <property type="project" value="UniProtKB-KW"/>
</dbReference>
<dbReference type="PANTHER" id="PTHR31151:SF0">
    <property type="entry name" value="PROLINE-TRNA LIGASE (DUF1680)"/>
    <property type="match status" value="1"/>
</dbReference>
<dbReference type="InterPro" id="IPR012878">
    <property type="entry name" value="Beta-AFase-like_GH127_cat"/>
</dbReference>
<comment type="caution">
    <text evidence="5">The sequence shown here is derived from an EMBL/GenBank/DDBJ whole genome shotgun (WGS) entry which is preliminary data.</text>
</comment>
<evidence type="ECO:0000259" key="3">
    <source>
        <dbReference type="Pfam" id="PF20620"/>
    </source>
</evidence>
<evidence type="ECO:0000313" key="6">
    <source>
        <dbReference type="Proteomes" id="UP000659388"/>
    </source>
</evidence>
<dbReference type="GO" id="GO:0005975">
    <property type="term" value="P:carbohydrate metabolic process"/>
    <property type="evidence" value="ECO:0007669"/>
    <property type="project" value="InterPro"/>
</dbReference>
<dbReference type="SUPFAM" id="SSF48208">
    <property type="entry name" value="Six-hairpin glycosidases"/>
    <property type="match status" value="1"/>
</dbReference>
<proteinExistence type="predicted"/>
<feature type="domain" description="Glycoside hydrolase GH146 substrate-binding" evidence="3">
    <location>
        <begin position="653"/>
        <end position="784"/>
    </location>
</feature>
<dbReference type="Proteomes" id="UP000659388">
    <property type="component" value="Unassembled WGS sequence"/>
</dbReference>
<organism evidence="5 6">
    <name type="scientific">Fulvivirga sediminis</name>
    <dbReference type="NCBI Taxonomy" id="2803949"/>
    <lineage>
        <taxon>Bacteria</taxon>
        <taxon>Pseudomonadati</taxon>
        <taxon>Bacteroidota</taxon>
        <taxon>Cytophagia</taxon>
        <taxon>Cytophagales</taxon>
        <taxon>Fulvivirgaceae</taxon>
        <taxon>Fulvivirga</taxon>
    </lineage>
</organism>
<feature type="domain" description="Non-reducing end beta-L-arabinofuranosidase-like GH127 catalytic" evidence="1">
    <location>
        <begin position="35"/>
        <end position="416"/>
    </location>
</feature>
<evidence type="ECO:0000259" key="4">
    <source>
        <dbReference type="Pfam" id="PF20736"/>
    </source>
</evidence>
<gene>
    <name evidence="5" type="ORF">JL102_06905</name>
</gene>
<sequence>MKNILLSLCVAGLISCDPPKHDVTEGSLAYFSLENVQLLESPFLHAQQLDKDYLLKLKPDRLLAPFLREAGLEPKAESYTNWENTGLDGHIGGHYVSALSLMYASTHDEEIGQRLDYMLSELRRCQQANGNGYIGGVPGGKAMWEEIAKGDIRAGSFSLNDKWVPLYNIHKTYSGLKDAYVYASKEQAKEMLISMTDWMLKLVSGLSDEQIQNLLKSEHGGLNEAFADVAGITGEDKYLTLAKRFSHQQVLEPLVRGKDNLTGMHANTQIPKVIGFERIAEMESDSSWHNAASFFWNDVVNDRTVSIGGNSSYEHFHPKDDFTQMIQGTQGPETCNTYNMLKLTKMLYQQMPERKYISYYEKALYNHILSSQNPKNGGLVYFTQMRPGHYRVYSQPQTSFWCCVGSGIENHAKYGEMIYAHTNESLIVNLFIPSQVKWKEKGIELIQENHFPEEEATHFEVKTLKDEAVDFTLSIRNPEWAEAVKVMVNGEAYTDYDQQAEYIRINRSWKSGDKIEVSLPMRLQAEQLPDGQNYYAFEYGPIVLAAKTGEENLKGLFADDSRGGHIASGEIIPLTEVPVVLSEPDQLLEKVTKKEPLKFNLEVVQPNGNNTLELIPFYQLHEARYAIYFPQFTQEELSQKQEEMALQEKMMKQLEAITVDKVSSGEQQPESDHFVKQEGTWTGYNYERHYREGGGWFSYEMKNVGKKAKFLQVNYLDVDQNRACNVYINDKKIGEIVSNGEQESSLQKIEWNIPAGLLKEDQFTVKIEAKDKLWMLKVVGVRLLSSAGGNM</sequence>
<protein>
    <submittedName>
        <fullName evidence="5">Glycoside hydrolase family 127 protein</fullName>
    </submittedName>
</protein>
<evidence type="ECO:0000259" key="2">
    <source>
        <dbReference type="Pfam" id="PF16375"/>
    </source>
</evidence>
<evidence type="ECO:0000259" key="1">
    <source>
        <dbReference type="Pfam" id="PF07944"/>
    </source>
</evidence>
<dbReference type="InterPro" id="IPR046544">
    <property type="entry name" value="GH146_SB_dom"/>
</dbReference>
<keyword evidence="6" id="KW-1185">Reference proteome</keyword>
<dbReference type="InterPro" id="IPR008928">
    <property type="entry name" value="6-hairpin_glycosidase_sf"/>
</dbReference>
<dbReference type="InterPro" id="IPR032275">
    <property type="entry name" value="DUF4986"/>
</dbReference>
<feature type="domain" description="Non-reducing end beta-L-arabinofuranosidase-like GH127 middle" evidence="4">
    <location>
        <begin position="426"/>
        <end position="521"/>
    </location>
</feature>
<dbReference type="PROSITE" id="PS51257">
    <property type="entry name" value="PROKAR_LIPOPROTEIN"/>
    <property type="match status" value="1"/>
</dbReference>
<evidence type="ECO:0000313" key="5">
    <source>
        <dbReference type="EMBL" id="MBL3655852.1"/>
    </source>
</evidence>
<dbReference type="Pfam" id="PF20736">
    <property type="entry name" value="Glyco_hydro127M"/>
    <property type="match status" value="1"/>
</dbReference>
<dbReference type="RefSeq" id="WP_202243530.1">
    <property type="nucleotide sequence ID" value="NZ_JAESIY010000003.1"/>
</dbReference>
<dbReference type="InterPro" id="IPR049046">
    <property type="entry name" value="Beta-AFase-like_GH127_middle"/>
</dbReference>
<accession>A0A937F6E6</accession>
<reference evidence="5" key="1">
    <citation type="submission" date="2021-01" db="EMBL/GenBank/DDBJ databases">
        <title>Fulvivirga kasyanovii gen. nov., sp nov., a novel member of the phylum Bacteroidetes isolated from seawater in a mussel farm.</title>
        <authorList>
            <person name="Zhao L.-H."/>
            <person name="Wang Z.-J."/>
        </authorList>
    </citation>
    <scope>NUCLEOTIDE SEQUENCE</scope>
    <source>
        <strain evidence="5">2943</strain>
    </source>
</reference>
<name>A0A937F6E6_9BACT</name>
<dbReference type="Pfam" id="PF20620">
    <property type="entry name" value="DUF6805"/>
    <property type="match status" value="1"/>
</dbReference>
<feature type="domain" description="DUF4986" evidence="2">
    <location>
        <begin position="549"/>
        <end position="629"/>
    </location>
</feature>
<keyword evidence="5" id="KW-0378">Hydrolase</keyword>
<dbReference type="PANTHER" id="PTHR31151">
    <property type="entry name" value="PROLINE-TRNA LIGASE (DUF1680)"/>
    <property type="match status" value="1"/>
</dbReference>